<comment type="function">
    <text evidence="7 8">Cell wall formation. Catalyzes the addition of glutamate to the nucleotide precursor UDP-N-acetylmuramoyl-L-alanine (UMA).</text>
</comment>
<evidence type="ECO:0000256" key="7">
    <source>
        <dbReference type="HAMAP-Rule" id="MF_00639"/>
    </source>
</evidence>
<evidence type="ECO:0000256" key="1">
    <source>
        <dbReference type="ARBA" id="ARBA00004496"/>
    </source>
</evidence>
<dbReference type="InterPro" id="IPR004101">
    <property type="entry name" value="Mur_ligase_C"/>
</dbReference>
<dbReference type="OrthoDB" id="9809796at2"/>
<keyword evidence="7 8" id="KW-0131">Cell cycle</keyword>
<dbReference type="GO" id="GO:0071555">
    <property type="term" value="P:cell wall organization"/>
    <property type="evidence" value="ECO:0007669"/>
    <property type="project" value="UniProtKB-KW"/>
</dbReference>
<evidence type="ECO:0000256" key="4">
    <source>
        <dbReference type="ARBA" id="ARBA00022598"/>
    </source>
</evidence>
<dbReference type="Gene3D" id="3.40.50.720">
    <property type="entry name" value="NAD(P)-binding Rossmann-like Domain"/>
    <property type="match status" value="1"/>
</dbReference>
<dbReference type="EMBL" id="SRMF01000004">
    <property type="protein sequence ID" value="TGG92725.1"/>
    <property type="molecule type" value="Genomic_DNA"/>
</dbReference>
<dbReference type="SUPFAM" id="SSF53623">
    <property type="entry name" value="MurD-like peptide ligases, catalytic domain"/>
    <property type="match status" value="1"/>
</dbReference>
<dbReference type="UniPathway" id="UPA00219"/>
<feature type="binding site" evidence="7">
    <location>
        <begin position="117"/>
        <end position="123"/>
    </location>
    <ligand>
        <name>ATP</name>
        <dbReference type="ChEBI" id="CHEBI:30616"/>
    </ligand>
</feature>
<dbReference type="GO" id="GO:0051301">
    <property type="term" value="P:cell division"/>
    <property type="evidence" value="ECO:0007669"/>
    <property type="project" value="UniProtKB-KW"/>
</dbReference>
<evidence type="ECO:0000256" key="5">
    <source>
        <dbReference type="ARBA" id="ARBA00022741"/>
    </source>
</evidence>
<keyword evidence="7 8" id="KW-0132">Cell division</keyword>
<protein>
    <recommendedName>
        <fullName evidence="7 8">UDP-N-acetylmuramoylalanine--D-glutamate ligase</fullName>
        <ecNumber evidence="7 8">6.3.2.9</ecNumber>
    </recommendedName>
    <alternativeName>
        <fullName evidence="7">D-glutamic acid-adding enzyme</fullName>
    </alternativeName>
    <alternativeName>
        <fullName evidence="7">UDP-N-acetylmuramoyl-L-alanyl-D-glutamate synthetase</fullName>
    </alternativeName>
</protein>
<evidence type="ECO:0000256" key="2">
    <source>
        <dbReference type="ARBA" id="ARBA00004752"/>
    </source>
</evidence>
<feature type="domain" description="Mur ligase central" evidence="10">
    <location>
        <begin position="115"/>
        <end position="286"/>
    </location>
</feature>
<organism evidence="11 12">
    <name type="scientific">Natronospirillum operosum</name>
    <dbReference type="NCBI Taxonomy" id="2759953"/>
    <lineage>
        <taxon>Bacteria</taxon>
        <taxon>Pseudomonadati</taxon>
        <taxon>Pseudomonadota</taxon>
        <taxon>Gammaproteobacteria</taxon>
        <taxon>Oceanospirillales</taxon>
        <taxon>Natronospirillaceae</taxon>
        <taxon>Natronospirillum</taxon>
    </lineage>
</organism>
<evidence type="ECO:0000256" key="6">
    <source>
        <dbReference type="ARBA" id="ARBA00022840"/>
    </source>
</evidence>
<dbReference type="GO" id="GO:0008764">
    <property type="term" value="F:UDP-N-acetylmuramoylalanine-D-glutamate ligase activity"/>
    <property type="evidence" value="ECO:0007669"/>
    <property type="project" value="UniProtKB-UniRule"/>
</dbReference>
<evidence type="ECO:0000313" key="12">
    <source>
        <dbReference type="Proteomes" id="UP000297475"/>
    </source>
</evidence>
<keyword evidence="3 7" id="KW-0963">Cytoplasm</keyword>
<keyword evidence="7 8" id="KW-0961">Cell wall biogenesis/degradation</keyword>
<dbReference type="HAMAP" id="MF_00639">
    <property type="entry name" value="MurD"/>
    <property type="match status" value="1"/>
</dbReference>
<keyword evidence="12" id="KW-1185">Reference proteome</keyword>
<comment type="caution">
    <text evidence="11">The sequence shown here is derived from an EMBL/GenBank/DDBJ whole genome shotgun (WGS) entry which is preliminary data.</text>
</comment>
<reference evidence="11 12" key="1">
    <citation type="submission" date="2019-04" db="EMBL/GenBank/DDBJ databases">
        <title>Natronospirillum operosus gen. nov., sp. nov., a haloalkaliphilic satellite isolated from decaying biomass of laboratory culture of cyanobacterium Geitlerinema sp. and proposal of Natronospirillaceae fam. nov. and Saccharospirillaceae fam. nov.</title>
        <authorList>
            <person name="Kevbrin V."/>
            <person name="Boltyanskaya Y."/>
            <person name="Koziaeva V."/>
            <person name="Grouzdev D.S."/>
            <person name="Park M."/>
            <person name="Cho J."/>
        </authorList>
    </citation>
    <scope>NUCLEOTIDE SEQUENCE [LARGE SCALE GENOMIC DNA]</scope>
    <source>
        <strain evidence="11 12">G-116</strain>
    </source>
</reference>
<comment type="similarity">
    <text evidence="7">Belongs to the MurCDEF family.</text>
</comment>
<evidence type="ECO:0000256" key="3">
    <source>
        <dbReference type="ARBA" id="ARBA00022490"/>
    </source>
</evidence>
<keyword evidence="7 8" id="KW-0133">Cell shape</keyword>
<keyword evidence="5 7" id="KW-0547">Nucleotide-binding</keyword>
<evidence type="ECO:0000313" key="11">
    <source>
        <dbReference type="EMBL" id="TGG92725.1"/>
    </source>
</evidence>
<comment type="pathway">
    <text evidence="2 7 8">Cell wall biogenesis; peptidoglycan biosynthesis.</text>
</comment>
<sequence>MSKVIGTDTERLILGLGKTGFSMASWLARQGRSFRVLDTRDDPPYLAAVRELCPQSHIHTGGWRQDWLDAADELYVSPGLALSQEPIRQALAKGAMLVSDIDLYRQHSQASVIAVTGSNGKSTVVRLLEHIAQTLGLQALAGGNIGRPVLDLLEEPHELAVLELSSFQLEMTHALNADVAMVLNISPDHMDRYPDMTAYRAAKHRIFTGCQAIVVHAEDPLTAPLVSEQMPRQAYSLKQADIGLLSLQTEPGGVRLYRGLEPVYLWSGLALKGRHNQLNILAALSAGMLQGWSLTAMAEAVGSYRGLPHRCEWVADQAGVTFINDSKGTNVGATLAALDGLAPECAGRMHLLAGGDGKAADFRALGETCQRLGVSVYSYGRDGEQIAQACRQAGSEWVWTEDTLLAALAQARIRSAPGDWVILSPACASFDQFADFEARGEAFRQAVLDRATGMGGAL</sequence>
<dbReference type="InterPro" id="IPR036615">
    <property type="entry name" value="Mur_ligase_C_dom_sf"/>
</dbReference>
<dbReference type="InterPro" id="IPR036565">
    <property type="entry name" value="Mur-like_cat_sf"/>
</dbReference>
<dbReference type="GO" id="GO:0005737">
    <property type="term" value="C:cytoplasm"/>
    <property type="evidence" value="ECO:0007669"/>
    <property type="project" value="UniProtKB-SubCell"/>
</dbReference>
<dbReference type="SUPFAM" id="SSF53244">
    <property type="entry name" value="MurD-like peptide ligases, peptide-binding domain"/>
    <property type="match status" value="1"/>
</dbReference>
<dbReference type="InterPro" id="IPR013221">
    <property type="entry name" value="Mur_ligase_cen"/>
</dbReference>
<dbReference type="Pfam" id="PF21799">
    <property type="entry name" value="MurD-like_N"/>
    <property type="match status" value="1"/>
</dbReference>
<keyword evidence="6 7" id="KW-0067">ATP-binding</keyword>
<dbReference type="GO" id="GO:0009252">
    <property type="term" value="P:peptidoglycan biosynthetic process"/>
    <property type="evidence" value="ECO:0007669"/>
    <property type="project" value="UniProtKB-UniRule"/>
</dbReference>
<dbReference type="PANTHER" id="PTHR43692:SF1">
    <property type="entry name" value="UDP-N-ACETYLMURAMOYLALANINE--D-GLUTAMATE LIGASE"/>
    <property type="match status" value="1"/>
</dbReference>
<keyword evidence="4 7" id="KW-0436">Ligase</keyword>
<keyword evidence="7 8" id="KW-0573">Peptidoglycan synthesis</keyword>
<gene>
    <name evidence="7 11" type="primary">murD</name>
    <name evidence="11" type="ORF">E4656_11350</name>
</gene>
<dbReference type="AlphaFoldDB" id="A0A4Z0W670"/>
<proteinExistence type="inferred from homology"/>
<dbReference type="GO" id="GO:0008360">
    <property type="term" value="P:regulation of cell shape"/>
    <property type="evidence" value="ECO:0007669"/>
    <property type="project" value="UniProtKB-KW"/>
</dbReference>
<dbReference type="EC" id="6.3.2.9" evidence="7 8"/>
<comment type="catalytic activity">
    <reaction evidence="7 8">
        <text>UDP-N-acetyl-alpha-D-muramoyl-L-alanine + D-glutamate + ATP = UDP-N-acetyl-alpha-D-muramoyl-L-alanyl-D-glutamate + ADP + phosphate + H(+)</text>
        <dbReference type="Rhea" id="RHEA:16429"/>
        <dbReference type="ChEBI" id="CHEBI:15378"/>
        <dbReference type="ChEBI" id="CHEBI:29986"/>
        <dbReference type="ChEBI" id="CHEBI:30616"/>
        <dbReference type="ChEBI" id="CHEBI:43474"/>
        <dbReference type="ChEBI" id="CHEBI:83898"/>
        <dbReference type="ChEBI" id="CHEBI:83900"/>
        <dbReference type="ChEBI" id="CHEBI:456216"/>
        <dbReference type="EC" id="6.3.2.9"/>
    </reaction>
</comment>
<feature type="domain" description="Mur ligase C-terminal" evidence="9">
    <location>
        <begin position="309"/>
        <end position="427"/>
    </location>
</feature>
<dbReference type="PANTHER" id="PTHR43692">
    <property type="entry name" value="UDP-N-ACETYLMURAMOYLALANINE--D-GLUTAMATE LIGASE"/>
    <property type="match status" value="1"/>
</dbReference>
<dbReference type="NCBIfam" id="TIGR01087">
    <property type="entry name" value="murD"/>
    <property type="match status" value="1"/>
</dbReference>
<comment type="subcellular location">
    <subcellularLocation>
        <location evidence="1 7 8">Cytoplasm</location>
    </subcellularLocation>
</comment>
<dbReference type="Gene3D" id="3.40.1190.10">
    <property type="entry name" value="Mur-like, catalytic domain"/>
    <property type="match status" value="1"/>
</dbReference>
<dbReference type="RefSeq" id="WP_135483397.1">
    <property type="nucleotide sequence ID" value="NZ_SRMF01000004.1"/>
</dbReference>
<evidence type="ECO:0000256" key="8">
    <source>
        <dbReference type="RuleBase" id="RU003664"/>
    </source>
</evidence>
<dbReference type="SUPFAM" id="SSF51984">
    <property type="entry name" value="MurCD N-terminal domain"/>
    <property type="match status" value="1"/>
</dbReference>
<evidence type="ECO:0000259" key="9">
    <source>
        <dbReference type="Pfam" id="PF02875"/>
    </source>
</evidence>
<name>A0A4Z0W670_9GAMM</name>
<dbReference type="InterPro" id="IPR005762">
    <property type="entry name" value="MurD"/>
</dbReference>
<dbReference type="Pfam" id="PF02875">
    <property type="entry name" value="Mur_ligase_C"/>
    <property type="match status" value="1"/>
</dbReference>
<dbReference type="Gene3D" id="3.90.190.20">
    <property type="entry name" value="Mur ligase, C-terminal domain"/>
    <property type="match status" value="1"/>
</dbReference>
<dbReference type="GO" id="GO:0005524">
    <property type="term" value="F:ATP binding"/>
    <property type="evidence" value="ECO:0007669"/>
    <property type="project" value="UniProtKB-UniRule"/>
</dbReference>
<evidence type="ECO:0000259" key="10">
    <source>
        <dbReference type="Pfam" id="PF08245"/>
    </source>
</evidence>
<dbReference type="Pfam" id="PF08245">
    <property type="entry name" value="Mur_ligase_M"/>
    <property type="match status" value="1"/>
</dbReference>
<dbReference type="Proteomes" id="UP000297475">
    <property type="component" value="Unassembled WGS sequence"/>
</dbReference>
<accession>A0A4Z0W670</accession>